<protein>
    <submittedName>
        <fullName evidence="1">Uncharacterized protein</fullName>
    </submittedName>
</protein>
<dbReference type="Proteomes" id="UP000003835">
    <property type="component" value="Unassembled WGS sequence"/>
</dbReference>
<sequence>MDICWHCHAYRGSLYLKLKEIEAYLKSGNTSSGNKKISS</sequence>
<name>B4W4T7_9CYAN</name>
<dbReference type="AlphaFoldDB" id="B4W4T7"/>
<organism evidence="1 2">
    <name type="scientific">Coleofasciculus chthonoplastes PCC 7420</name>
    <dbReference type="NCBI Taxonomy" id="118168"/>
    <lineage>
        <taxon>Bacteria</taxon>
        <taxon>Bacillati</taxon>
        <taxon>Cyanobacteriota</taxon>
        <taxon>Cyanophyceae</taxon>
        <taxon>Coleofasciculales</taxon>
        <taxon>Coleofasciculaceae</taxon>
        <taxon>Coleofasciculus</taxon>
    </lineage>
</organism>
<gene>
    <name evidence="1" type="ORF">MC7420_1540</name>
</gene>
<evidence type="ECO:0000313" key="2">
    <source>
        <dbReference type="Proteomes" id="UP000003835"/>
    </source>
</evidence>
<proteinExistence type="predicted"/>
<accession>B4W4T7</accession>
<reference evidence="1 2" key="1">
    <citation type="submission" date="2008-07" db="EMBL/GenBank/DDBJ databases">
        <authorList>
            <person name="Tandeau de Marsac N."/>
            <person name="Ferriera S."/>
            <person name="Johnson J."/>
            <person name="Kravitz S."/>
            <person name="Beeson K."/>
            <person name="Sutton G."/>
            <person name="Rogers Y.-H."/>
            <person name="Friedman R."/>
            <person name="Frazier M."/>
            <person name="Venter J.C."/>
        </authorList>
    </citation>
    <scope>NUCLEOTIDE SEQUENCE [LARGE SCALE GENOMIC DNA]</scope>
    <source>
        <strain evidence="1 2">PCC 7420</strain>
    </source>
</reference>
<keyword evidence="2" id="KW-1185">Reference proteome</keyword>
<evidence type="ECO:0000313" key="1">
    <source>
        <dbReference type="EMBL" id="EDX70796.1"/>
    </source>
</evidence>
<dbReference type="HOGENOM" id="CLU_3307919_0_0_3"/>
<dbReference type="EMBL" id="DS989881">
    <property type="protein sequence ID" value="EDX70796.1"/>
    <property type="molecule type" value="Genomic_DNA"/>
</dbReference>